<protein>
    <submittedName>
        <fullName evidence="1">Uncharacterized protein</fullName>
    </submittedName>
</protein>
<dbReference type="AlphaFoldDB" id="A0A383B7B6"/>
<proteinExistence type="predicted"/>
<name>A0A383B7B6_9ZZZZ</name>
<gene>
    <name evidence="1" type="ORF">METZ01_LOCUS468861</name>
</gene>
<dbReference type="EMBL" id="UINC01198170">
    <property type="protein sequence ID" value="SVE16007.1"/>
    <property type="molecule type" value="Genomic_DNA"/>
</dbReference>
<organism evidence="1">
    <name type="scientific">marine metagenome</name>
    <dbReference type="NCBI Taxonomy" id="408172"/>
    <lineage>
        <taxon>unclassified sequences</taxon>
        <taxon>metagenomes</taxon>
        <taxon>ecological metagenomes</taxon>
    </lineage>
</organism>
<sequence length="41" mass="4689">MNFNEAQPIAIFIDQGERCTVGKPNSQSFDLAKRYNKTNKN</sequence>
<accession>A0A383B7B6</accession>
<reference evidence="1" key="1">
    <citation type="submission" date="2018-05" db="EMBL/GenBank/DDBJ databases">
        <authorList>
            <person name="Lanie J.A."/>
            <person name="Ng W.-L."/>
            <person name="Kazmierczak K.M."/>
            <person name="Andrzejewski T.M."/>
            <person name="Davidsen T.M."/>
            <person name="Wayne K.J."/>
            <person name="Tettelin H."/>
            <person name="Glass J.I."/>
            <person name="Rusch D."/>
            <person name="Podicherti R."/>
            <person name="Tsui H.-C.T."/>
            <person name="Winkler M.E."/>
        </authorList>
    </citation>
    <scope>NUCLEOTIDE SEQUENCE</scope>
</reference>
<evidence type="ECO:0000313" key="1">
    <source>
        <dbReference type="EMBL" id="SVE16007.1"/>
    </source>
</evidence>